<name>B7B993_9BACT</name>
<accession>B7B993</accession>
<comment type="caution">
    <text evidence="8">The sequence shown here is derived from an EMBL/GenBank/DDBJ whole genome shotgun (WGS) entry which is preliminary data.</text>
</comment>
<evidence type="ECO:0000256" key="2">
    <source>
        <dbReference type="ARBA" id="ARBA00007613"/>
    </source>
</evidence>
<dbReference type="GO" id="GO:0015288">
    <property type="term" value="F:porin activity"/>
    <property type="evidence" value="ECO:0007669"/>
    <property type="project" value="TreeGrafter"/>
</dbReference>
<dbReference type="Pfam" id="PF02321">
    <property type="entry name" value="OEP"/>
    <property type="match status" value="1"/>
</dbReference>
<dbReference type="InterPro" id="IPR051906">
    <property type="entry name" value="TolC-like"/>
</dbReference>
<evidence type="ECO:0008006" key="10">
    <source>
        <dbReference type="Google" id="ProtNLM"/>
    </source>
</evidence>
<evidence type="ECO:0000256" key="1">
    <source>
        <dbReference type="ARBA" id="ARBA00004442"/>
    </source>
</evidence>
<evidence type="ECO:0000256" key="7">
    <source>
        <dbReference type="ARBA" id="ARBA00023237"/>
    </source>
</evidence>
<keyword evidence="4" id="KW-1134">Transmembrane beta strand</keyword>
<evidence type="ECO:0000313" key="8">
    <source>
        <dbReference type="EMBL" id="EEC96997.1"/>
    </source>
</evidence>
<keyword evidence="6" id="KW-0472">Membrane</keyword>
<evidence type="ECO:0000256" key="6">
    <source>
        <dbReference type="ARBA" id="ARBA00023136"/>
    </source>
</evidence>
<protein>
    <recommendedName>
        <fullName evidence="10">Outer membrane efflux protein</fullName>
    </recommendedName>
</protein>
<evidence type="ECO:0000256" key="5">
    <source>
        <dbReference type="ARBA" id="ARBA00022692"/>
    </source>
</evidence>
<reference evidence="8 9" key="2">
    <citation type="submission" date="2008-10" db="EMBL/GenBank/DDBJ databases">
        <authorList>
            <person name="Fulton L."/>
            <person name="Clifton S."/>
            <person name="Fulton B."/>
            <person name="Xu J."/>
            <person name="Minx P."/>
            <person name="Pepin K.H."/>
            <person name="Johnson M."/>
            <person name="Bhonagiri V."/>
            <person name="Nash W.E."/>
            <person name="Mardis E.R."/>
            <person name="Wilson R.K."/>
        </authorList>
    </citation>
    <scope>NUCLEOTIDE SEQUENCE [LARGE SCALE GENOMIC DNA]</scope>
    <source>
        <strain evidence="8 9">DSM 18315</strain>
    </source>
</reference>
<sequence length="446" mass="50483">MNKRRMHMKQTFLHGWKQIALLLVFPLMAEGAGAQERITLGECYEWAHANYPQIRQYGLIEQTERYNLSNAAKGWMPQLSVNAKATYQSDVTKLPFDADKLSAIIPGIEIPTLSKDQYQVVAEVNQTIWDGGVIRSTRQLTEAQATADREQLNSDLYTLNDRVNQLYFGCLLQDELIRQNGLLQKELQINIDRISAMMENGVANQSDRESMEVELLNARQKEIELKAARSAYGKMLAALIGRPDAGTFVLEVPSLPEAPSLSPVINRPELRALDAKSDLLELQNKQLTAGLMPRIGAFFQGGYGRPGLNMLEDSFSPFYVAGVRLSWNMGKLYTLKNDRRKIATNRQAVEIGRETFLFNTRLQLMQQNTEIKKMTDLMKADDEIIRLRSSIKKAAEVKLANGVISVTDLIREINSEDLARQAAAAHRIQQLQSIYNYMYTTNEGYK</sequence>
<proteinExistence type="inferred from homology"/>
<dbReference type="PANTHER" id="PTHR30026">
    <property type="entry name" value="OUTER MEMBRANE PROTEIN TOLC"/>
    <property type="match status" value="1"/>
</dbReference>
<dbReference type="PANTHER" id="PTHR30026:SF20">
    <property type="entry name" value="OUTER MEMBRANE PROTEIN TOLC"/>
    <property type="match status" value="1"/>
</dbReference>
<keyword evidence="3" id="KW-0813">Transport</keyword>
<dbReference type="Proteomes" id="UP000005510">
    <property type="component" value="Unassembled WGS sequence"/>
</dbReference>
<evidence type="ECO:0000256" key="3">
    <source>
        <dbReference type="ARBA" id="ARBA00022448"/>
    </source>
</evidence>
<comment type="similarity">
    <text evidence="2">Belongs to the outer membrane factor (OMF) (TC 1.B.17) family.</text>
</comment>
<dbReference type="AlphaFoldDB" id="B7B993"/>
<dbReference type="GO" id="GO:0015562">
    <property type="term" value="F:efflux transmembrane transporter activity"/>
    <property type="evidence" value="ECO:0007669"/>
    <property type="project" value="InterPro"/>
</dbReference>
<dbReference type="STRING" id="537006.PRABACTJOHN_01596"/>
<dbReference type="GO" id="GO:0009279">
    <property type="term" value="C:cell outer membrane"/>
    <property type="evidence" value="ECO:0007669"/>
    <property type="project" value="UniProtKB-SubCell"/>
</dbReference>
<dbReference type="GO" id="GO:1990281">
    <property type="term" value="C:efflux pump complex"/>
    <property type="evidence" value="ECO:0007669"/>
    <property type="project" value="TreeGrafter"/>
</dbReference>
<dbReference type="Gene3D" id="1.20.1600.10">
    <property type="entry name" value="Outer membrane efflux proteins (OEP)"/>
    <property type="match status" value="1"/>
</dbReference>
<keyword evidence="5" id="KW-0812">Transmembrane</keyword>
<organism evidence="8 9">
    <name type="scientific">Parabacteroides johnsonii DSM 18315</name>
    <dbReference type="NCBI Taxonomy" id="537006"/>
    <lineage>
        <taxon>Bacteria</taxon>
        <taxon>Pseudomonadati</taxon>
        <taxon>Bacteroidota</taxon>
        <taxon>Bacteroidia</taxon>
        <taxon>Bacteroidales</taxon>
        <taxon>Tannerellaceae</taxon>
        <taxon>Parabacteroides</taxon>
    </lineage>
</organism>
<comment type="subcellular location">
    <subcellularLocation>
        <location evidence="1">Cell outer membrane</location>
    </subcellularLocation>
</comment>
<dbReference type="InterPro" id="IPR003423">
    <property type="entry name" value="OMP_efflux"/>
</dbReference>
<keyword evidence="7" id="KW-0998">Cell outer membrane</keyword>
<dbReference type="SUPFAM" id="SSF56954">
    <property type="entry name" value="Outer membrane efflux proteins (OEP)"/>
    <property type="match status" value="1"/>
</dbReference>
<reference evidence="8 9" key="1">
    <citation type="submission" date="2008-10" db="EMBL/GenBank/DDBJ databases">
        <title>Draft genome sequence of Parabacteroides johnsonii (DSM 18315).</title>
        <authorList>
            <person name="Sudarsanam P."/>
            <person name="Ley R."/>
            <person name="Guruge J."/>
            <person name="Turnbaugh P.J."/>
            <person name="Mahowald M."/>
            <person name="Liep D."/>
            <person name="Gordon J."/>
        </authorList>
    </citation>
    <scope>NUCLEOTIDE SEQUENCE [LARGE SCALE GENOMIC DNA]</scope>
    <source>
        <strain evidence="8 9">DSM 18315</strain>
    </source>
</reference>
<dbReference type="EMBL" id="ABYH01000160">
    <property type="protein sequence ID" value="EEC96997.1"/>
    <property type="molecule type" value="Genomic_DNA"/>
</dbReference>
<gene>
    <name evidence="8" type="ORF">PRABACTJOHN_01596</name>
</gene>
<evidence type="ECO:0000313" key="9">
    <source>
        <dbReference type="Proteomes" id="UP000005510"/>
    </source>
</evidence>
<dbReference type="HOGENOM" id="CLU_637521_0_0_10"/>
<evidence type="ECO:0000256" key="4">
    <source>
        <dbReference type="ARBA" id="ARBA00022452"/>
    </source>
</evidence>